<accession>A0ABN3NGY8</accession>
<comment type="caution">
    <text evidence="3">The sequence shown here is derived from an EMBL/GenBank/DDBJ whole genome shotgun (WGS) entry which is preliminary data.</text>
</comment>
<dbReference type="Pfam" id="PF03816">
    <property type="entry name" value="LytR_cpsA_psr"/>
    <property type="match status" value="1"/>
</dbReference>
<comment type="similarity">
    <text evidence="1">Belongs to the LytR/CpsA/Psr (LCP) family.</text>
</comment>
<feature type="domain" description="Cell envelope-related transcriptional attenuator" evidence="2">
    <location>
        <begin position="69"/>
        <end position="255"/>
    </location>
</feature>
<name>A0ABN3NGY8_9ACTN</name>
<dbReference type="Proteomes" id="UP001499978">
    <property type="component" value="Unassembled WGS sequence"/>
</dbReference>
<proteinExistence type="inferred from homology"/>
<dbReference type="PANTHER" id="PTHR33392">
    <property type="entry name" value="POLYISOPRENYL-TEICHOIC ACID--PEPTIDOGLYCAN TEICHOIC ACID TRANSFERASE TAGU"/>
    <property type="match status" value="1"/>
</dbReference>
<gene>
    <name evidence="3" type="ORF">GCM10010201_19970</name>
</gene>
<sequence length="354" mass="38356">MGALLLLFSGGAWMGTTALVARYEGAVGQADLFGDAAGPPTPTSDITGPLNILLVGIDPRDSVPDWVPRADSVLLLHVPKSMDRGYLTSLPRDLLLDIPSFQKAGYGGGVDRLAHAMYFGATPVGGGRPNVAAGFELLASAVSDYTGIRRFDAGAIITFTGFKRIVDAMGGVTMYLDQNVTSIHMQPDGRHRRPSYTGGEGPYGYVGPQKRYVKGTRQLKGWEALDYVRQRYIPGGDYARQRHQQQFIRAMANQALSRAVLTDPVKLDRVLRAAGQALVFSGRGHTVVDYALALRQIRSESITMVRLPGGSVMADGQYQGEELTSLANQFFSAVRGNRVEEFVVGHPELINTVR</sequence>
<organism evidence="3 4">
    <name type="scientific">Pilimelia columellifera subsp. columellifera</name>
    <dbReference type="NCBI Taxonomy" id="706583"/>
    <lineage>
        <taxon>Bacteria</taxon>
        <taxon>Bacillati</taxon>
        <taxon>Actinomycetota</taxon>
        <taxon>Actinomycetes</taxon>
        <taxon>Micromonosporales</taxon>
        <taxon>Micromonosporaceae</taxon>
        <taxon>Pilimelia</taxon>
    </lineage>
</organism>
<dbReference type="Gene3D" id="3.40.630.190">
    <property type="entry name" value="LCP protein"/>
    <property type="match status" value="1"/>
</dbReference>
<evidence type="ECO:0000259" key="2">
    <source>
        <dbReference type="Pfam" id="PF03816"/>
    </source>
</evidence>
<reference evidence="3 4" key="1">
    <citation type="journal article" date="2019" name="Int. J. Syst. Evol. Microbiol.">
        <title>The Global Catalogue of Microorganisms (GCM) 10K type strain sequencing project: providing services to taxonomists for standard genome sequencing and annotation.</title>
        <authorList>
            <consortium name="The Broad Institute Genomics Platform"/>
            <consortium name="The Broad Institute Genome Sequencing Center for Infectious Disease"/>
            <person name="Wu L."/>
            <person name="Ma J."/>
        </authorList>
    </citation>
    <scope>NUCLEOTIDE SEQUENCE [LARGE SCALE GENOMIC DNA]</scope>
    <source>
        <strain evidence="3 4">JCM 3367</strain>
    </source>
</reference>
<evidence type="ECO:0000256" key="1">
    <source>
        <dbReference type="ARBA" id="ARBA00006068"/>
    </source>
</evidence>
<keyword evidence="4" id="KW-1185">Reference proteome</keyword>
<dbReference type="PANTHER" id="PTHR33392:SF6">
    <property type="entry name" value="POLYISOPRENYL-TEICHOIC ACID--PEPTIDOGLYCAN TEICHOIC ACID TRANSFERASE TAGU"/>
    <property type="match status" value="1"/>
</dbReference>
<evidence type="ECO:0000313" key="3">
    <source>
        <dbReference type="EMBL" id="GAA2522049.1"/>
    </source>
</evidence>
<evidence type="ECO:0000313" key="4">
    <source>
        <dbReference type="Proteomes" id="UP001499978"/>
    </source>
</evidence>
<dbReference type="InterPro" id="IPR050922">
    <property type="entry name" value="LytR/CpsA/Psr_CW_biosynth"/>
</dbReference>
<dbReference type="InterPro" id="IPR004474">
    <property type="entry name" value="LytR_CpsA_psr"/>
</dbReference>
<dbReference type="EMBL" id="BAAARY010000007">
    <property type="protein sequence ID" value="GAA2522049.1"/>
    <property type="molecule type" value="Genomic_DNA"/>
</dbReference>
<protein>
    <recommendedName>
        <fullName evidence="2">Cell envelope-related transcriptional attenuator domain-containing protein</fullName>
    </recommendedName>
</protein>